<proteinExistence type="predicted"/>
<evidence type="ECO:0008006" key="5">
    <source>
        <dbReference type="Google" id="ProtNLM"/>
    </source>
</evidence>
<evidence type="ECO:0000256" key="1">
    <source>
        <dbReference type="SAM" id="MobiDB-lite"/>
    </source>
</evidence>
<organism evidence="3 4">
    <name type="scientific">Elasticomyces elasticus</name>
    <dbReference type="NCBI Taxonomy" id="574655"/>
    <lineage>
        <taxon>Eukaryota</taxon>
        <taxon>Fungi</taxon>
        <taxon>Dikarya</taxon>
        <taxon>Ascomycota</taxon>
        <taxon>Pezizomycotina</taxon>
        <taxon>Dothideomycetes</taxon>
        <taxon>Dothideomycetidae</taxon>
        <taxon>Mycosphaerellales</taxon>
        <taxon>Teratosphaeriaceae</taxon>
        <taxon>Elasticomyces</taxon>
    </lineage>
</organism>
<reference evidence="3" key="1">
    <citation type="submission" date="2023-08" db="EMBL/GenBank/DDBJ databases">
        <title>Black Yeasts Isolated from many extreme environments.</title>
        <authorList>
            <person name="Coleine C."/>
            <person name="Stajich J.E."/>
            <person name="Selbmann L."/>
        </authorList>
    </citation>
    <scope>NUCLEOTIDE SEQUENCE</scope>
    <source>
        <strain evidence="3">CCFEE 5810</strain>
    </source>
</reference>
<feature type="chain" id="PRO_5042832920" description="Sexual development protein" evidence="2">
    <location>
        <begin position="20"/>
        <end position="436"/>
    </location>
</feature>
<dbReference type="EMBL" id="JAVRQU010000003">
    <property type="protein sequence ID" value="KAK5704970.1"/>
    <property type="molecule type" value="Genomic_DNA"/>
</dbReference>
<keyword evidence="2" id="KW-0732">Signal</keyword>
<feature type="signal peptide" evidence="2">
    <location>
        <begin position="1"/>
        <end position="19"/>
    </location>
</feature>
<evidence type="ECO:0000313" key="4">
    <source>
        <dbReference type="Proteomes" id="UP001310594"/>
    </source>
</evidence>
<sequence length="436" mass="45081">MHTTTIAAALLGLSALAAALPTTDTSSSQSSEASTVDAGSDAFEFPLANGFPNITAAKDKDIIALIQAQALGTLAQPGNTTANATKPTGASILGQGFVAFNELMEVAFFTELISNVTNNAPGYGPDDITGDRDEILAILKVHEAQEELHQLNAAGAFTKNSGGQVVEPCKYNFPVSNFAESIRLAATFTDVVMGTLPAIQTIFGKNGDAGLIRGVGASLGQEGEQDGFYRQYLGLAPAGLPFNTQSAVSLAFSAVVQSFIVADSCPQTLELFQNPSFTLEGLTLFDVLTPITDLGNGKGDIQDAEFAGTPVQVNAVTVNSLVAENLCITYLNQNNGPISFKAAVTGGSDKKTFTAPFPGKSLGFSGLVITTVTTGTVDGCGAFLNADDVAAATKFGPFLFEADNFIDDLINESSSSSSTMMSETETSTAAPTATNQ</sequence>
<protein>
    <recommendedName>
        <fullName evidence="5">Sexual development protein</fullName>
    </recommendedName>
</protein>
<evidence type="ECO:0000256" key="2">
    <source>
        <dbReference type="SAM" id="SignalP"/>
    </source>
</evidence>
<dbReference type="Proteomes" id="UP001310594">
    <property type="component" value="Unassembled WGS sequence"/>
</dbReference>
<gene>
    <name evidence="3" type="ORF">LTR97_002084</name>
</gene>
<feature type="region of interest" description="Disordered" evidence="1">
    <location>
        <begin position="414"/>
        <end position="436"/>
    </location>
</feature>
<accession>A0AAN7WA79</accession>
<dbReference type="AlphaFoldDB" id="A0AAN7WA79"/>
<evidence type="ECO:0000313" key="3">
    <source>
        <dbReference type="EMBL" id="KAK5704970.1"/>
    </source>
</evidence>
<name>A0AAN7WA79_9PEZI</name>
<comment type="caution">
    <text evidence="3">The sequence shown here is derived from an EMBL/GenBank/DDBJ whole genome shotgun (WGS) entry which is preliminary data.</text>
</comment>